<feature type="compositionally biased region" description="Polar residues" evidence="1">
    <location>
        <begin position="57"/>
        <end position="69"/>
    </location>
</feature>
<reference evidence="3 4" key="1">
    <citation type="submission" date="2019-04" db="EMBL/GenBank/DDBJ databases">
        <title>Friends and foes A comparative genomics study of 23 Aspergillus species from section Flavi.</title>
        <authorList>
            <consortium name="DOE Joint Genome Institute"/>
            <person name="Kjaerbolling I."/>
            <person name="Vesth T."/>
            <person name="Frisvad J.C."/>
            <person name="Nybo J.L."/>
            <person name="Theobald S."/>
            <person name="Kildgaard S."/>
            <person name="Isbrandt T."/>
            <person name="Kuo A."/>
            <person name="Sato A."/>
            <person name="Lyhne E.K."/>
            <person name="Kogle M.E."/>
            <person name="Wiebenga A."/>
            <person name="Kun R.S."/>
            <person name="Lubbers R.J."/>
            <person name="Makela M.R."/>
            <person name="Barry K."/>
            <person name="Chovatia M."/>
            <person name="Clum A."/>
            <person name="Daum C."/>
            <person name="Haridas S."/>
            <person name="He G."/>
            <person name="LaButti K."/>
            <person name="Lipzen A."/>
            <person name="Mondo S."/>
            <person name="Riley R."/>
            <person name="Salamov A."/>
            <person name="Simmons B.A."/>
            <person name="Magnuson J.K."/>
            <person name="Henrissat B."/>
            <person name="Mortensen U.H."/>
            <person name="Larsen T.O."/>
            <person name="Devries R.P."/>
            <person name="Grigoriev I.V."/>
            <person name="Machida M."/>
            <person name="Baker S.E."/>
            <person name="Andersen M.R."/>
        </authorList>
    </citation>
    <scope>NUCLEOTIDE SEQUENCE [LARGE SCALE GENOMIC DNA]</scope>
    <source>
        <strain evidence="3 4">IBT 18842</strain>
    </source>
</reference>
<evidence type="ECO:0000313" key="4">
    <source>
        <dbReference type="Proteomes" id="UP000325780"/>
    </source>
</evidence>
<evidence type="ECO:0000313" key="3">
    <source>
        <dbReference type="EMBL" id="KAE8152520.1"/>
    </source>
</evidence>
<name>A0A5N6U1X2_ASPAV</name>
<keyword evidence="2" id="KW-1133">Transmembrane helix</keyword>
<keyword evidence="2" id="KW-0472">Membrane</keyword>
<evidence type="ECO:0000256" key="1">
    <source>
        <dbReference type="SAM" id="MobiDB-lite"/>
    </source>
</evidence>
<feature type="transmembrane region" description="Helical" evidence="2">
    <location>
        <begin position="7"/>
        <end position="28"/>
    </location>
</feature>
<feature type="region of interest" description="Disordered" evidence="1">
    <location>
        <begin position="43"/>
        <end position="81"/>
    </location>
</feature>
<dbReference type="OrthoDB" id="4504150at2759"/>
<proteinExistence type="predicted"/>
<gene>
    <name evidence="3" type="ORF">BDV25DRAFT_137839</name>
</gene>
<evidence type="ECO:0000256" key="2">
    <source>
        <dbReference type="SAM" id="Phobius"/>
    </source>
</evidence>
<protein>
    <submittedName>
        <fullName evidence="3">Uncharacterized protein</fullName>
    </submittedName>
</protein>
<sequence length="146" mass="16886">MNKDPSILIYLYPIILLTLSALFTITLYKQTFYNITTRLTQHPNDTNIYPSDEEYQPSESDLSSDTYAVSTHSDSSTSDEERDWSFVKYFDSGTGLIHKHVFEPADPPMPAWERELIWRVQHGTGFRAFWDRVVDGLVRSMEGLDV</sequence>
<organism evidence="3 4">
    <name type="scientific">Aspergillus avenaceus</name>
    <dbReference type="NCBI Taxonomy" id="36643"/>
    <lineage>
        <taxon>Eukaryota</taxon>
        <taxon>Fungi</taxon>
        <taxon>Dikarya</taxon>
        <taxon>Ascomycota</taxon>
        <taxon>Pezizomycotina</taxon>
        <taxon>Eurotiomycetes</taxon>
        <taxon>Eurotiomycetidae</taxon>
        <taxon>Eurotiales</taxon>
        <taxon>Aspergillaceae</taxon>
        <taxon>Aspergillus</taxon>
        <taxon>Aspergillus subgen. Circumdati</taxon>
    </lineage>
</organism>
<dbReference type="AlphaFoldDB" id="A0A5N6U1X2"/>
<accession>A0A5N6U1X2</accession>
<keyword evidence="4" id="KW-1185">Reference proteome</keyword>
<dbReference type="Proteomes" id="UP000325780">
    <property type="component" value="Unassembled WGS sequence"/>
</dbReference>
<dbReference type="EMBL" id="ML742052">
    <property type="protein sequence ID" value="KAE8152520.1"/>
    <property type="molecule type" value="Genomic_DNA"/>
</dbReference>
<keyword evidence="2" id="KW-0812">Transmembrane</keyword>